<keyword evidence="1 6" id="KW-0963">Cytoplasm</keyword>
<dbReference type="HAMAP" id="MF_01131">
    <property type="entry name" value="Rex"/>
    <property type="match status" value="1"/>
</dbReference>
<feature type="domain" description="CoA-binding" evidence="8">
    <location>
        <begin position="106"/>
        <end position="206"/>
    </location>
</feature>
<dbReference type="NCBIfam" id="NF003994">
    <property type="entry name" value="PRK05472.2-3"/>
    <property type="match status" value="1"/>
</dbReference>
<keyword evidence="10" id="KW-1185">Reference proteome</keyword>
<dbReference type="NCBIfam" id="NF003995">
    <property type="entry name" value="PRK05472.2-4"/>
    <property type="match status" value="1"/>
</dbReference>
<feature type="compositionally biased region" description="Gly residues" evidence="7">
    <location>
        <begin position="1"/>
        <end position="30"/>
    </location>
</feature>
<organism evidence="9 10">
    <name type="scientific">Citricoccus alkalitolerans</name>
    <dbReference type="NCBI Taxonomy" id="246603"/>
    <lineage>
        <taxon>Bacteria</taxon>
        <taxon>Bacillati</taxon>
        <taxon>Actinomycetota</taxon>
        <taxon>Actinomycetes</taxon>
        <taxon>Micrococcales</taxon>
        <taxon>Micrococcaceae</taxon>
        <taxon>Citricoccus</taxon>
    </lineage>
</organism>
<evidence type="ECO:0000256" key="3">
    <source>
        <dbReference type="ARBA" id="ARBA00023015"/>
    </source>
</evidence>
<evidence type="ECO:0000313" key="9">
    <source>
        <dbReference type="EMBL" id="MFC4428660.1"/>
    </source>
</evidence>
<keyword evidence="5 6" id="KW-0804">Transcription</keyword>
<dbReference type="InterPro" id="IPR036390">
    <property type="entry name" value="WH_DNA-bd_sf"/>
</dbReference>
<evidence type="ECO:0000313" key="10">
    <source>
        <dbReference type="Proteomes" id="UP001595965"/>
    </source>
</evidence>
<evidence type="ECO:0000256" key="2">
    <source>
        <dbReference type="ARBA" id="ARBA00022491"/>
    </source>
</evidence>
<dbReference type="Pfam" id="PF02629">
    <property type="entry name" value="CoA_binding"/>
    <property type="match status" value="1"/>
</dbReference>
<evidence type="ECO:0000256" key="6">
    <source>
        <dbReference type="HAMAP-Rule" id="MF_01131"/>
    </source>
</evidence>
<dbReference type="NCBIfam" id="NF003996">
    <property type="entry name" value="PRK05472.2-5"/>
    <property type="match status" value="1"/>
</dbReference>
<dbReference type="Pfam" id="PF06971">
    <property type="entry name" value="Put_DNA-bind_N"/>
    <property type="match status" value="1"/>
</dbReference>
<dbReference type="InterPro" id="IPR022876">
    <property type="entry name" value="Tscrpt_rep_Rex"/>
</dbReference>
<dbReference type="RefSeq" id="WP_344229706.1">
    <property type="nucleotide sequence ID" value="NZ_BAAALH010000002.1"/>
</dbReference>
<evidence type="ECO:0000256" key="5">
    <source>
        <dbReference type="ARBA" id="ARBA00023163"/>
    </source>
</evidence>
<dbReference type="SMART" id="SM00881">
    <property type="entry name" value="CoA_binding"/>
    <property type="match status" value="1"/>
</dbReference>
<reference evidence="10" key="1">
    <citation type="journal article" date="2019" name="Int. J. Syst. Evol. Microbiol.">
        <title>The Global Catalogue of Microorganisms (GCM) 10K type strain sequencing project: providing services to taxonomists for standard genome sequencing and annotation.</title>
        <authorList>
            <consortium name="The Broad Institute Genomics Platform"/>
            <consortium name="The Broad Institute Genome Sequencing Center for Infectious Disease"/>
            <person name="Wu L."/>
            <person name="Ma J."/>
        </authorList>
    </citation>
    <scope>NUCLEOTIDE SEQUENCE [LARGE SCALE GENOMIC DNA]</scope>
    <source>
        <strain evidence="10">CGMCC 1.12125</strain>
    </source>
</reference>
<protein>
    <recommendedName>
        <fullName evidence="6">Redox-sensing transcriptional repressor Rex</fullName>
    </recommendedName>
</protein>
<keyword evidence="4 6" id="KW-0238">DNA-binding</keyword>
<dbReference type="Gene3D" id="1.10.10.10">
    <property type="entry name" value="Winged helix-like DNA-binding domain superfamily/Winged helix DNA-binding domain"/>
    <property type="match status" value="1"/>
</dbReference>
<evidence type="ECO:0000256" key="1">
    <source>
        <dbReference type="ARBA" id="ARBA00022490"/>
    </source>
</evidence>
<dbReference type="Proteomes" id="UP001595965">
    <property type="component" value="Unassembled WGS sequence"/>
</dbReference>
<dbReference type="PANTHER" id="PTHR35786">
    <property type="entry name" value="REDOX-SENSING TRANSCRIPTIONAL REPRESSOR REX"/>
    <property type="match status" value="1"/>
</dbReference>
<feature type="DNA-binding region" description="H-T-H motif" evidence="6">
    <location>
        <begin position="42"/>
        <end position="81"/>
    </location>
</feature>
<dbReference type="EMBL" id="JBHSEN010000001">
    <property type="protein sequence ID" value="MFC4428660.1"/>
    <property type="molecule type" value="Genomic_DNA"/>
</dbReference>
<proteinExistence type="inferred from homology"/>
<dbReference type="Gene3D" id="3.40.50.720">
    <property type="entry name" value="NAD(P)-binding Rossmann-like Domain"/>
    <property type="match status" value="1"/>
</dbReference>
<comment type="function">
    <text evidence="6">Modulates transcription in response to changes in cellular NADH/NAD(+) redox state.</text>
</comment>
<dbReference type="SUPFAM" id="SSF51735">
    <property type="entry name" value="NAD(P)-binding Rossmann-fold domains"/>
    <property type="match status" value="1"/>
</dbReference>
<keyword evidence="6" id="KW-0520">NAD</keyword>
<dbReference type="InterPro" id="IPR003781">
    <property type="entry name" value="CoA-bd"/>
</dbReference>
<comment type="caution">
    <text evidence="9">The sequence shown here is derived from an EMBL/GenBank/DDBJ whole genome shotgun (WGS) entry which is preliminary data.</text>
</comment>
<dbReference type="InterPro" id="IPR009718">
    <property type="entry name" value="Rex_DNA-bd_C_dom"/>
</dbReference>
<dbReference type="PANTHER" id="PTHR35786:SF1">
    <property type="entry name" value="REDOX-SENSING TRANSCRIPTIONAL REPRESSOR REX 1"/>
    <property type="match status" value="1"/>
</dbReference>
<feature type="binding site" evidence="6">
    <location>
        <begin position="116"/>
        <end position="121"/>
    </location>
    <ligand>
        <name>NAD(+)</name>
        <dbReference type="ChEBI" id="CHEBI:57540"/>
    </ligand>
</feature>
<sequence length="236" mass="23936">MSGDGTADGGGHGSSHGSGHGTGHGRGPGSGLSRPTVSRLPGYLRALAALARAGTVRVSSTDLARHTGVSPAVLRRDLSSLGQLGRRGVGYPVAALQQAISRALGLVEDQPVVLVGAGHLGSALAGYTGFGERGMRVCAVLDADPGLAGQRRGSVVVRPLEELEGSVAESEARLAIMAVPAGVAQSVADRLVAAGIRGLLNFAPVDLVVPRGVTVRAVDLSTELQILAFHQAELRQ</sequence>
<evidence type="ECO:0000259" key="8">
    <source>
        <dbReference type="SMART" id="SM00881"/>
    </source>
</evidence>
<comment type="similarity">
    <text evidence="6">Belongs to the transcriptional regulatory Rex family.</text>
</comment>
<dbReference type="InterPro" id="IPR036388">
    <property type="entry name" value="WH-like_DNA-bd_sf"/>
</dbReference>
<feature type="region of interest" description="Disordered" evidence="7">
    <location>
        <begin position="1"/>
        <end position="36"/>
    </location>
</feature>
<accession>A0ABV8XWI0</accession>
<comment type="subunit">
    <text evidence="6">Homodimer.</text>
</comment>
<dbReference type="InterPro" id="IPR036291">
    <property type="entry name" value="NAD(P)-bd_dom_sf"/>
</dbReference>
<dbReference type="NCBIfam" id="NF003992">
    <property type="entry name" value="PRK05472.2-1"/>
    <property type="match status" value="1"/>
</dbReference>
<evidence type="ECO:0000256" key="7">
    <source>
        <dbReference type="SAM" id="MobiDB-lite"/>
    </source>
</evidence>
<gene>
    <name evidence="6" type="primary">rex</name>
    <name evidence="9" type="ORF">ACFO0K_03080</name>
</gene>
<dbReference type="SUPFAM" id="SSF46785">
    <property type="entry name" value="Winged helix' DNA-binding domain"/>
    <property type="match status" value="1"/>
</dbReference>
<evidence type="ECO:0000256" key="4">
    <source>
        <dbReference type="ARBA" id="ARBA00023125"/>
    </source>
</evidence>
<keyword evidence="3 6" id="KW-0805">Transcription regulation</keyword>
<name>A0ABV8XWI0_9MICC</name>
<keyword evidence="2 6" id="KW-0678">Repressor</keyword>
<comment type="subcellular location">
    <subcellularLocation>
        <location evidence="6">Cytoplasm</location>
    </subcellularLocation>
</comment>